<dbReference type="KEGG" id="vg:40072575"/>
<keyword evidence="3" id="KW-1185">Reference proteome</keyword>
<evidence type="ECO:0000313" key="2">
    <source>
        <dbReference type="EMBL" id="AOT24464.1"/>
    </source>
</evidence>
<feature type="region of interest" description="Disordered" evidence="1">
    <location>
        <begin position="96"/>
        <end position="140"/>
    </location>
</feature>
<evidence type="ECO:0000313" key="3">
    <source>
        <dbReference type="Proteomes" id="UP000225090"/>
    </source>
</evidence>
<sequence>MARRIPGAFVPVSVGLPRDPAIRRAGPSAELLYIRGLIYCGQNQTDGIIPDFDLPVVAVGLPHGRRLAAKLTEEGLWMATDDGFSVTAWRKWNRSTKEREEAREAKVLGAQKTNHTRYHKGKPDPECPFCQSDTTTGEVA</sequence>
<accession>A0A1D8ETT6</accession>
<reference evidence="2 3" key="1">
    <citation type="submission" date="2016-07" db="EMBL/GenBank/DDBJ databases">
        <authorList>
            <person name="Modlin R.L."/>
            <person name="Cheng L.S."/>
            <person name="Marinelli L.J."/>
            <person name="Grosset N."/>
            <person name="Gautier M."/>
            <person name="Fitz-Gibbon S."/>
            <person name="Pellegrini M."/>
            <person name="Bowman C.A."/>
            <person name="Russell D.A."/>
            <person name="Jacobs-Sera D."/>
            <person name="Hatfull G.F."/>
        </authorList>
    </citation>
    <scope>NUCLEOTIDE SEQUENCE [LARGE SCALE GENOMIC DNA]</scope>
</reference>
<dbReference type="EMBL" id="KX620751">
    <property type="protein sequence ID" value="AOT24464.1"/>
    <property type="molecule type" value="Genomic_DNA"/>
</dbReference>
<feature type="compositionally biased region" description="Polar residues" evidence="1">
    <location>
        <begin position="131"/>
        <end position="140"/>
    </location>
</feature>
<dbReference type="Proteomes" id="UP000225090">
    <property type="component" value="Segment"/>
</dbReference>
<organism evidence="2 3">
    <name type="scientific">Propionibacterium phage Doucette</name>
    <dbReference type="NCBI Taxonomy" id="1897534"/>
    <lineage>
        <taxon>Viruses</taxon>
        <taxon>Duplodnaviria</taxon>
        <taxon>Heunggongvirae</taxon>
        <taxon>Uroviricota</taxon>
        <taxon>Caudoviricetes</taxon>
        <taxon>Doucettevirus</taxon>
        <taxon>Doucettevirus doucette</taxon>
    </lineage>
</organism>
<feature type="compositionally biased region" description="Basic and acidic residues" evidence="1">
    <location>
        <begin position="96"/>
        <end position="106"/>
    </location>
</feature>
<protein>
    <submittedName>
        <fullName evidence="2">Uncharacterized protein</fullName>
    </submittedName>
</protein>
<proteinExistence type="predicted"/>
<gene>
    <name evidence="2" type="primary">51</name>
    <name evidence="2" type="ORF">DOUCETTE_51</name>
</gene>
<evidence type="ECO:0000256" key="1">
    <source>
        <dbReference type="SAM" id="MobiDB-lite"/>
    </source>
</evidence>
<name>A0A1D8ETT6_9CAUD</name>
<dbReference type="GeneID" id="40072575"/>
<dbReference type="RefSeq" id="YP_009596972.1">
    <property type="nucleotide sequence ID" value="NC_041893.1"/>
</dbReference>